<reference evidence="2 3" key="1">
    <citation type="submission" date="2017-10" db="EMBL/GenBank/DDBJ databases">
        <title>Bacillus sp. nov., a halophilic bacterium isolated from a Yangshapao Lake.</title>
        <authorList>
            <person name="Wang H."/>
        </authorList>
    </citation>
    <scope>NUCLEOTIDE SEQUENCE [LARGE SCALE GENOMIC DNA]</scope>
    <source>
        <strain evidence="2 3">YSP-3</strain>
    </source>
</reference>
<feature type="transmembrane region" description="Helical" evidence="1">
    <location>
        <begin position="99"/>
        <end position="122"/>
    </location>
</feature>
<feature type="transmembrane region" description="Helical" evidence="1">
    <location>
        <begin position="36"/>
        <end position="56"/>
    </location>
</feature>
<dbReference type="AlphaFoldDB" id="A0A2W0HS06"/>
<evidence type="ECO:0000313" key="3">
    <source>
        <dbReference type="Proteomes" id="UP000248066"/>
    </source>
</evidence>
<dbReference type="RefSeq" id="WP_110519920.1">
    <property type="nucleotide sequence ID" value="NZ_PDOF01000002.1"/>
</dbReference>
<keyword evidence="3" id="KW-1185">Reference proteome</keyword>
<evidence type="ECO:0000313" key="2">
    <source>
        <dbReference type="EMBL" id="PYZ96338.1"/>
    </source>
</evidence>
<comment type="caution">
    <text evidence="2">The sequence shown here is derived from an EMBL/GenBank/DDBJ whole genome shotgun (WGS) entry which is preliminary data.</text>
</comment>
<gene>
    <name evidence="2" type="ORF">CR205_11450</name>
</gene>
<evidence type="ECO:0000256" key="1">
    <source>
        <dbReference type="SAM" id="Phobius"/>
    </source>
</evidence>
<dbReference type="EMBL" id="PDOF01000002">
    <property type="protein sequence ID" value="PYZ96338.1"/>
    <property type="molecule type" value="Genomic_DNA"/>
</dbReference>
<accession>A0A2W0HS06</accession>
<proteinExistence type="predicted"/>
<feature type="transmembrane region" description="Helical" evidence="1">
    <location>
        <begin position="7"/>
        <end position="24"/>
    </location>
</feature>
<keyword evidence="1" id="KW-0812">Transmembrane</keyword>
<name>A0A2W0HS06_9BACI</name>
<protein>
    <submittedName>
        <fullName evidence="2">Uncharacterized protein</fullName>
    </submittedName>
</protein>
<organism evidence="2 3">
    <name type="scientific">Alteribacter lacisalsi</name>
    <dbReference type="NCBI Taxonomy" id="2045244"/>
    <lineage>
        <taxon>Bacteria</taxon>
        <taxon>Bacillati</taxon>
        <taxon>Bacillota</taxon>
        <taxon>Bacilli</taxon>
        <taxon>Bacillales</taxon>
        <taxon>Bacillaceae</taxon>
        <taxon>Alteribacter</taxon>
    </lineage>
</organism>
<keyword evidence="1" id="KW-0472">Membrane</keyword>
<feature type="transmembrane region" description="Helical" evidence="1">
    <location>
        <begin position="76"/>
        <end position="93"/>
    </location>
</feature>
<dbReference type="Proteomes" id="UP000248066">
    <property type="component" value="Unassembled WGS sequence"/>
</dbReference>
<sequence length="162" mass="18154">MFSRKFVSTLLSIIAGAVLFPLLFTPFTGLHIGANYVLAMMILPVAAAFVITYGYIASCTAEIIARRFSNPKRGSLLLHAFFGIIPIAALTWYEQEPAFLLSIGGFAGALFGVMMFTIDNLLKRITKHAKRNKERDYAKNTCGSKWSRMCFFVRLCRIDCCY</sequence>
<keyword evidence="1" id="KW-1133">Transmembrane helix</keyword>